<keyword evidence="2" id="KW-1185">Reference proteome</keyword>
<gene>
    <name evidence="1" type="ORF">Rhe02_77850</name>
</gene>
<dbReference type="EMBL" id="BONY01000074">
    <property type="protein sequence ID" value="GIH09718.1"/>
    <property type="molecule type" value="Genomic_DNA"/>
</dbReference>
<organism evidence="1 2">
    <name type="scientific">Rhizocola hellebori</name>
    <dbReference type="NCBI Taxonomy" id="1392758"/>
    <lineage>
        <taxon>Bacteria</taxon>
        <taxon>Bacillati</taxon>
        <taxon>Actinomycetota</taxon>
        <taxon>Actinomycetes</taxon>
        <taxon>Micromonosporales</taxon>
        <taxon>Micromonosporaceae</taxon>
        <taxon>Rhizocola</taxon>
    </lineage>
</organism>
<protein>
    <submittedName>
        <fullName evidence="1">Uncharacterized protein</fullName>
    </submittedName>
</protein>
<reference evidence="1" key="1">
    <citation type="submission" date="2021-01" db="EMBL/GenBank/DDBJ databases">
        <title>Whole genome shotgun sequence of Rhizocola hellebori NBRC 109834.</title>
        <authorList>
            <person name="Komaki H."/>
            <person name="Tamura T."/>
        </authorList>
    </citation>
    <scope>NUCLEOTIDE SEQUENCE</scope>
    <source>
        <strain evidence="1">NBRC 109834</strain>
    </source>
</reference>
<comment type="caution">
    <text evidence="1">The sequence shown here is derived from an EMBL/GenBank/DDBJ whole genome shotgun (WGS) entry which is preliminary data.</text>
</comment>
<sequence>MSAELLQVATDALRADAAAWRRHASTMNTIVSELGQLHFGAFERTTLTPMKTAYTEIWNFFHDRCAEGGPQFEVVAATLESIARKYERDEAARARQLEILKPR</sequence>
<proteinExistence type="predicted"/>
<name>A0A8J3VL42_9ACTN</name>
<evidence type="ECO:0000313" key="1">
    <source>
        <dbReference type="EMBL" id="GIH09718.1"/>
    </source>
</evidence>
<accession>A0A8J3VL42</accession>
<dbReference type="Gene3D" id="1.10.287.1060">
    <property type="entry name" value="ESAT-6-like"/>
    <property type="match status" value="1"/>
</dbReference>
<dbReference type="Proteomes" id="UP000612899">
    <property type="component" value="Unassembled WGS sequence"/>
</dbReference>
<dbReference type="RefSeq" id="WP_203913451.1">
    <property type="nucleotide sequence ID" value="NZ_BONY01000074.1"/>
</dbReference>
<dbReference type="AlphaFoldDB" id="A0A8J3VL42"/>
<evidence type="ECO:0000313" key="2">
    <source>
        <dbReference type="Proteomes" id="UP000612899"/>
    </source>
</evidence>